<feature type="compositionally biased region" description="Polar residues" evidence="1">
    <location>
        <begin position="358"/>
        <end position="369"/>
    </location>
</feature>
<dbReference type="OrthoDB" id="5801062at2759"/>
<feature type="region of interest" description="Disordered" evidence="1">
    <location>
        <begin position="358"/>
        <end position="395"/>
    </location>
</feature>
<feature type="compositionally biased region" description="Polar residues" evidence="1">
    <location>
        <begin position="158"/>
        <end position="173"/>
    </location>
</feature>
<evidence type="ECO:0000256" key="1">
    <source>
        <dbReference type="SAM" id="MobiDB-lite"/>
    </source>
</evidence>
<organism evidence="2 3">
    <name type="scientific">Drosophila guanche</name>
    <name type="common">Fruit fly</name>
    <dbReference type="NCBI Taxonomy" id="7266"/>
    <lineage>
        <taxon>Eukaryota</taxon>
        <taxon>Metazoa</taxon>
        <taxon>Ecdysozoa</taxon>
        <taxon>Arthropoda</taxon>
        <taxon>Hexapoda</taxon>
        <taxon>Insecta</taxon>
        <taxon>Pterygota</taxon>
        <taxon>Neoptera</taxon>
        <taxon>Endopterygota</taxon>
        <taxon>Diptera</taxon>
        <taxon>Brachycera</taxon>
        <taxon>Muscomorpha</taxon>
        <taxon>Ephydroidea</taxon>
        <taxon>Drosophilidae</taxon>
        <taxon>Drosophila</taxon>
        <taxon>Sophophora</taxon>
    </lineage>
</organism>
<dbReference type="OMA" id="KFINFMG"/>
<dbReference type="EMBL" id="OUUW01000002">
    <property type="protein sequence ID" value="SPP77141.1"/>
    <property type="molecule type" value="Genomic_DNA"/>
</dbReference>
<gene>
    <name evidence="2" type="ORF">DGUA_6G007784</name>
</gene>
<evidence type="ECO:0000313" key="3">
    <source>
        <dbReference type="Proteomes" id="UP000268350"/>
    </source>
</evidence>
<keyword evidence="3" id="KW-1185">Reference proteome</keyword>
<feature type="compositionally biased region" description="Low complexity" evidence="1">
    <location>
        <begin position="216"/>
        <end position="231"/>
    </location>
</feature>
<dbReference type="Proteomes" id="UP000268350">
    <property type="component" value="Unassembled WGS sequence"/>
</dbReference>
<name>A0A3B0JWP2_DROGU</name>
<protein>
    <submittedName>
        <fullName evidence="2">Uncharacterized protein</fullName>
    </submittedName>
</protein>
<evidence type="ECO:0000313" key="2">
    <source>
        <dbReference type="EMBL" id="SPP77141.1"/>
    </source>
</evidence>
<feature type="region of interest" description="Disordered" evidence="1">
    <location>
        <begin position="202"/>
        <end position="231"/>
    </location>
</feature>
<feature type="region of interest" description="Disordered" evidence="1">
    <location>
        <begin position="117"/>
        <end position="174"/>
    </location>
</feature>
<sequence length="502" mass="56749">MTCGACRGRKEKGIKCLLAALDTIKEHALMMQLEAEESAKTIVSLQTDNKKLQDLNEKMHRAVDLLKERQESQAIVHTDKRRKVSPKKLKEDISPLPQSQSSLNMNIALTSIDLLSDEDAEEQEEEESIAETEPPSTGSPRKLCKRLYQRKPDVRNLENVQPTSVSSENQSWLRKTPKMMTKLSLTHRGSSLQLKQTRLKFEGSKASGSDRDVIEASPNPSPASKRAPASRSLLQRIDTGNALNRENSFLSKSNIKNAEPSFDMVIDDDDAIDSQPMASLELPVMPPPVSPPHLKMSSSNDSVVLLTPATQDIIFVNDSSEALDKIGTMDVLAEIMKEDDEACSSALLQYEQIMIDQQKQNQPKPTVQTAARDIKNEPTTQPNEEQGNESTRLSEDIEKYMMEEDDKESDDEIPRPIMVKEEPKLSLKERFEIECKECEKFINFMAPHLNDEKIELYLSTCKHFNDLNASPPGFWNPHMVSFAEDDPRNEVLIDDRFQRLKK</sequence>
<dbReference type="AlphaFoldDB" id="A0A3B0JWP2"/>
<feature type="region of interest" description="Disordered" evidence="1">
    <location>
        <begin position="74"/>
        <end position="100"/>
    </location>
</feature>
<feature type="compositionally biased region" description="Acidic residues" evidence="1">
    <location>
        <begin position="117"/>
        <end position="130"/>
    </location>
</feature>
<proteinExistence type="predicted"/>
<reference evidence="3" key="1">
    <citation type="submission" date="2018-01" db="EMBL/GenBank/DDBJ databases">
        <authorList>
            <person name="Alioto T."/>
            <person name="Alioto T."/>
        </authorList>
    </citation>
    <scope>NUCLEOTIDE SEQUENCE [LARGE SCALE GENOMIC DNA]</scope>
</reference>
<feature type="compositionally biased region" description="Polar residues" evidence="1">
    <location>
        <begin position="377"/>
        <end position="391"/>
    </location>
</feature>
<accession>A0A3B0JWP2</accession>
<feature type="compositionally biased region" description="Basic and acidic residues" evidence="1">
    <location>
        <begin position="202"/>
        <end position="214"/>
    </location>
</feature>